<evidence type="ECO:0000256" key="4">
    <source>
        <dbReference type="ARBA" id="ARBA00019045"/>
    </source>
</evidence>
<keyword evidence="10" id="KW-0479">Metal-binding</keyword>
<evidence type="ECO:0000256" key="6">
    <source>
        <dbReference type="ARBA" id="ARBA00031011"/>
    </source>
</evidence>
<dbReference type="InterPro" id="IPR005123">
    <property type="entry name" value="Oxoglu/Fe-dep_dioxygenase_dom"/>
</dbReference>
<protein>
    <recommendedName>
        <fullName evidence="4">2-oxoglutarate-dependent ethylene/succinate-forming enzyme</fullName>
        <ecNumber evidence="3">1.13.12.19</ecNumber>
        <ecNumber evidence="2">1.14.20.7</ecNumber>
    </recommendedName>
    <alternativeName>
        <fullName evidence="6">2-oxoglutarate dioxygenase (ethylene-forming)</fullName>
    </alternativeName>
    <alternativeName>
        <fullName evidence="7">2-oxoglutarate/L-arginine monooxygenase/decarboxylase (succinate-forming)</fullName>
    </alternativeName>
</protein>
<organism evidence="12 13">
    <name type="scientific">Tistrella mobilis</name>
    <dbReference type="NCBI Taxonomy" id="171437"/>
    <lineage>
        <taxon>Bacteria</taxon>
        <taxon>Pseudomonadati</taxon>
        <taxon>Pseudomonadota</taxon>
        <taxon>Alphaproteobacteria</taxon>
        <taxon>Geminicoccales</taxon>
        <taxon>Geminicoccaceae</taxon>
        <taxon>Tistrella</taxon>
    </lineage>
</organism>
<dbReference type="EMBL" id="LPZR01000176">
    <property type="protein sequence ID" value="KYO51292.1"/>
    <property type="molecule type" value="Genomic_DNA"/>
</dbReference>
<comment type="catalytic activity">
    <reaction evidence="9">
        <text>L-arginine + 2-oxoglutarate + O2 = guanidine + L-glutamate 5-semialdehyde + succinate + CO2</text>
        <dbReference type="Rhea" id="RHEA:31535"/>
        <dbReference type="ChEBI" id="CHEBI:15379"/>
        <dbReference type="ChEBI" id="CHEBI:16526"/>
        <dbReference type="ChEBI" id="CHEBI:16810"/>
        <dbReference type="ChEBI" id="CHEBI:30031"/>
        <dbReference type="ChEBI" id="CHEBI:30087"/>
        <dbReference type="ChEBI" id="CHEBI:32682"/>
        <dbReference type="ChEBI" id="CHEBI:58066"/>
        <dbReference type="EC" id="1.14.20.7"/>
    </reaction>
</comment>
<evidence type="ECO:0000313" key="12">
    <source>
        <dbReference type="EMBL" id="KYO51292.1"/>
    </source>
</evidence>
<feature type="domain" description="Fe2OG dioxygenase" evidence="11">
    <location>
        <begin position="153"/>
        <end position="256"/>
    </location>
</feature>
<dbReference type="EC" id="1.13.12.19" evidence="3"/>
<dbReference type="GO" id="GO:0046872">
    <property type="term" value="F:metal ion binding"/>
    <property type="evidence" value="ECO:0007669"/>
    <property type="project" value="UniProtKB-KW"/>
</dbReference>
<comment type="catalytic activity">
    <reaction evidence="8">
        <text>2-oxoglutarate + O2 + 2 H(+) = ethene + 3 CO2 + H2O</text>
        <dbReference type="Rhea" id="RHEA:31523"/>
        <dbReference type="ChEBI" id="CHEBI:15377"/>
        <dbReference type="ChEBI" id="CHEBI:15378"/>
        <dbReference type="ChEBI" id="CHEBI:15379"/>
        <dbReference type="ChEBI" id="CHEBI:16526"/>
        <dbReference type="ChEBI" id="CHEBI:16810"/>
        <dbReference type="ChEBI" id="CHEBI:18153"/>
        <dbReference type="EC" id="1.13.12.19"/>
    </reaction>
</comment>
<evidence type="ECO:0000256" key="7">
    <source>
        <dbReference type="ARBA" id="ARBA00031282"/>
    </source>
</evidence>
<comment type="similarity">
    <text evidence="10">Belongs to the iron/ascorbate-dependent oxidoreductase family.</text>
</comment>
<dbReference type="InterPro" id="IPR050231">
    <property type="entry name" value="Iron_ascorbate_oxido_reductase"/>
</dbReference>
<dbReference type="InterPro" id="IPR044861">
    <property type="entry name" value="IPNS-like_FE2OG_OXY"/>
</dbReference>
<dbReference type="Gene3D" id="2.60.120.330">
    <property type="entry name" value="B-lactam Antibiotic, Isopenicillin N Synthase, Chain"/>
    <property type="match status" value="1"/>
</dbReference>
<evidence type="ECO:0000256" key="8">
    <source>
        <dbReference type="ARBA" id="ARBA00047725"/>
    </source>
</evidence>
<comment type="pathway">
    <text evidence="1">Alkene biosynthesis; ethylene biosynthesis via 2-oxoglutarate.</text>
</comment>
<sequence>MTAVIPIGRLPLLDPGRARLVDDRLVFDAPGGLHRALGDGCFALAMPADFDPAPGRRLARDFHREAGPDLPREAALWHGFRAETAIYFDREHFQTEHLLADAAQRAARFPAPVTAMADRMHDIAGRVLRAILTDLGVAPALWHQVTDGTVAGGGVRWFAVSHYRSDRALDGAPAHKDTGFVTVLYCEQPGLEAELDGVWHDVLPVPGHFLINFGGALELLTADLARPAHAVLHRVRRSGRGPDGEDRFSFAAFLNPGADTDLYRLAPDGHGARAVIPVEDFLKAFNAQTWRDRHAGFGILKRDPAEG</sequence>
<gene>
    <name evidence="12" type="ORF">AUP44_09505</name>
</gene>
<keyword evidence="5" id="KW-0266">Ethylene biosynthesis</keyword>
<reference evidence="12 13" key="1">
    <citation type="submission" date="2015-12" db="EMBL/GenBank/DDBJ databases">
        <title>Genome sequence of Tistrella mobilis MCCC 1A02139.</title>
        <authorList>
            <person name="Lu L."/>
            <person name="Lai Q."/>
            <person name="Shao Z."/>
            <person name="Qian P."/>
        </authorList>
    </citation>
    <scope>NUCLEOTIDE SEQUENCE [LARGE SCALE GENOMIC DNA]</scope>
    <source>
        <strain evidence="12 13">MCCC 1A02139</strain>
    </source>
</reference>
<name>A0A162KHK3_9PROT</name>
<dbReference type="RefSeq" id="WP_062766530.1">
    <property type="nucleotide sequence ID" value="NZ_CP121043.1"/>
</dbReference>
<dbReference type="InterPro" id="IPR027443">
    <property type="entry name" value="IPNS-like_sf"/>
</dbReference>
<evidence type="ECO:0000259" key="11">
    <source>
        <dbReference type="PROSITE" id="PS51471"/>
    </source>
</evidence>
<dbReference type="SUPFAM" id="SSF51197">
    <property type="entry name" value="Clavaminate synthase-like"/>
    <property type="match status" value="1"/>
</dbReference>
<keyword evidence="10" id="KW-0408">Iron</keyword>
<evidence type="ECO:0000256" key="1">
    <source>
        <dbReference type="ARBA" id="ARBA00004767"/>
    </source>
</evidence>
<evidence type="ECO:0000256" key="9">
    <source>
        <dbReference type="ARBA" id="ARBA00049359"/>
    </source>
</evidence>
<proteinExistence type="inferred from homology"/>
<dbReference type="OrthoDB" id="21825at2"/>
<comment type="caution">
    <text evidence="12">The sequence shown here is derived from an EMBL/GenBank/DDBJ whole genome shotgun (WGS) entry which is preliminary data.</text>
</comment>
<evidence type="ECO:0000313" key="13">
    <source>
        <dbReference type="Proteomes" id="UP000075787"/>
    </source>
</evidence>
<dbReference type="GO" id="GO:0102276">
    <property type="term" value="F:2-oxoglutarate oxygenase/decarboxylase (ethylene-forming) activity"/>
    <property type="evidence" value="ECO:0007669"/>
    <property type="project" value="UniProtKB-EC"/>
</dbReference>
<dbReference type="AlphaFoldDB" id="A0A162KHK3"/>
<dbReference type="PROSITE" id="PS51471">
    <property type="entry name" value="FE2OG_OXY"/>
    <property type="match status" value="1"/>
</dbReference>
<dbReference type="GeneID" id="97239488"/>
<dbReference type="EC" id="1.14.20.7" evidence="2"/>
<keyword evidence="10" id="KW-0560">Oxidoreductase</keyword>
<evidence type="ECO:0000256" key="5">
    <source>
        <dbReference type="ARBA" id="ARBA00022666"/>
    </source>
</evidence>
<evidence type="ECO:0000256" key="2">
    <source>
        <dbReference type="ARBA" id="ARBA00012293"/>
    </source>
</evidence>
<accession>A0A162KHK3</accession>
<evidence type="ECO:0000256" key="3">
    <source>
        <dbReference type="ARBA" id="ARBA00012531"/>
    </source>
</evidence>
<dbReference type="Pfam" id="PF03171">
    <property type="entry name" value="2OG-FeII_Oxy"/>
    <property type="match status" value="1"/>
</dbReference>
<dbReference type="PANTHER" id="PTHR47990">
    <property type="entry name" value="2-OXOGLUTARATE (2OG) AND FE(II)-DEPENDENT OXYGENASE SUPERFAMILY PROTEIN-RELATED"/>
    <property type="match status" value="1"/>
</dbReference>
<dbReference type="GO" id="GO:0009693">
    <property type="term" value="P:ethylene biosynthetic process"/>
    <property type="evidence" value="ECO:0007669"/>
    <property type="project" value="UniProtKB-KW"/>
</dbReference>
<dbReference type="Proteomes" id="UP000075787">
    <property type="component" value="Unassembled WGS sequence"/>
</dbReference>
<evidence type="ECO:0000256" key="10">
    <source>
        <dbReference type="RuleBase" id="RU003682"/>
    </source>
</evidence>